<dbReference type="OrthoDB" id="9810708at2"/>
<dbReference type="GO" id="GO:0005524">
    <property type="term" value="F:ATP binding"/>
    <property type="evidence" value="ECO:0007669"/>
    <property type="project" value="InterPro"/>
</dbReference>
<dbReference type="PANTHER" id="PTHR30224">
    <property type="entry name" value="ELECTRON TRANSPORT PROTEIN"/>
    <property type="match status" value="1"/>
</dbReference>
<feature type="transmembrane region" description="Helical" evidence="9">
    <location>
        <begin position="772"/>
        <end position="792"/>
    </location>
</feature>
<dbReference type="PROSITE" id="PS00675">
    <property type="entry name" value="SIGMA54_INTERACT_1"/>
    <property type="match status" value="1"/>
</dbReference>
<keyword evidence="4" id="KW-0547">Nucleotide-binding</keyword>
<feature type="transmembrane region" description="Helical" evidence="9">
    <location>
        <begin position="537"/>
        <end position="557"/>
    </location>
</feature>
<keyword evidence="8 9" id="KW-0472">Membrane</keyword>
<evidence type="ECO:0000256" key="4">
    <source>
        <dbReference type="ARBA" id="ARBA00022741"/>
    </source>
</evidence>
<keyword evidence="3" id="KW-0479">Metal-binding</keyword>
<dbReference type="GO" id="GO:0051536">
    <property type="term" value="F:iron-sulfur cluster binding"/>
    <property type="evidence" value="ECO:0007669"/>
    <property type="project" value="UniProtKB-KW"/>
</dbReference>
<feature type="transmembrane region" description="Helical" evidence="9">
    <location>
        <begin position="511"/>
        <end position="531"/>
    </location>
</feature>
<dbReference type="PROSITE" id="PS00198">
    <property type="entry name" value="4FE4S_FER_1"/>
    <property type="match status" value="1"/>
</dbReference>
<accession>A0A1S6ISN8</accession>
<evidence type="ECO:0000259" key="10">
    <source>
        <dbReference type="PROSITE" id="PS50042"/>
    </source>
</evidence>
<dbReference type="CDD" id="cd00038">
    <property type="entry name" value="CAP_ED"/>
    <property type="match status" value="1"/>
</dbReference>
<dbReference type="PROSITE" id="PS50045">
    <property type="entry name" value="SIGMA54_INTERACT_4"/>
    <property type="match status" value="1"/>
</dbReference>
<evidence type="ECO:0000256" key="7">
    <source>
        <dbReference type="ARBA" id="ARBA00023014"/>
    </source>
</evidence>
<dbReference type="InterPro" id="IPR002078">
    <property type="entry name" value="Sigma_54_int"/>
</dbReference>
<dbReference type="Proteomes" id="UP000189464">
    <property type="component" value="Chromosome"/>
</dbReference>
<keyword evidence="5" id="KW-0067">ATP-binding</keyword>
<gene>
    <name evidence="13" type="ORF">B0537_00925</name>
</gene>
<protein>
    <recommendedName>
        <fullName evidence="15">Cyclic nucleotide-binding domain-containing protein</fullName>
    </recommendedName>
</protein>
<keyword evidence="6" id="KW-0408">Iron</keyword>
<keyword evidence="2" id="KW-1003">Cell membrane</keyword>
<name>A0A1S6ISN8_9FIRM</name>
<dbReference type="Pfam" id="PF25601">
    <property type="entry name" value="AAA_lid_14"/>
    <property type="match status" value="1"/>
</dbReference>
<dbReference type="Pfam" id="PF00158">
    <property type="entry name" value="Sigma54_activat"/>
    <property type="match status" value="1"/>
</dbReference>
<feature type="domain" description="Sigma-54 factor interaction" evidence="11">
    <location>
        <begin position="172"/>
        <end position="388"/>
    </location>
</feature>
<evidence type="ECO:0008006" key="15">
    <source>
        <dbReference type="Google" id="ProtNLM"/>
    </source>
</evidence>
<dbReference type="InterPro" id="IPR027417">
    <property type="entry name" value="P-loop_NTPase"/>
</dbReference>
<dbReference type="RefSeq" id="WP_077712757.1">
    <property type="nucleotide sequence ID" value="NZ_CP019698.1"/>
</dbReference>
<dbReference type="STRING" id="1833852.B0537_00925"/>
<dbReference type="PROSITE" id="PS50042">
    <property type="entry name" value="CNMP_BINDING_3"/>
    <property type="match status" value="1"/>
</dbReference>
<evidence type="ECO:0000256" key="5">
    <source>
        <dbReference type="ARBA" id="ARBA00022840"/>
    </source>
</evidence>
<dbReference type="InterPro" id="IPR014710">
    <property type="entry name" value="RmlC-like_jellyroll"/>
</dbReference>
<dbReference type="InterPro" id="IPR017896">
    <property type="entry name" value="4Fe4S_Fe-S-bd"/>
</dbReference>
<evidence type="ECO:0000256" key="2">
    <source>
        <dbReference type="ARBA" id="ARBA00022475"/>
    </source>
</evidence>
<proteinExistence type="predicted"/>
<dbReference type="PANTHER" id="PTHR30224:SF4">
    <property type="entry name" value="ELECTRON TRANSPORT PROTEIN YCCM-RELATED"/>
    <property type="match status" value="1"/>
</dbReference>
<organism evidence="13 14">
    <name type="scientific">Desulforamulus ferrireducens</name>
    <dbReference type="NCBI Taxonomy" id="1833852"/>
    <lineage>
        <taxon>Bacteria</taxon>
        <taxon>Bacillati</taxon>
        <taxon>Bacillota</taxon>
        <taxon>Clostridia</taxon>
        <taxon>Eubacteriales</taxon>
        <taxon>Peptococcaceae</taxon>
        <taxon>Desulforamulus</taxon>
    </lineage>
</organism>
<reference evidence="13 14" key="1">
    <citation type="journal article" date="2016" name="Int. J. Syst. Evol. Microbiol.">
        <title>Desulfotomaculum ferrireducens sp. nov., a moderately thermophilic sulfate-reducing and dissimilatory Fe(III)-reducing bacterium isolated from compost.</title>
        <authorList>
            <person name="Yang G."/>
            <person name="Guo J."/>
            <person name="Zhuang L."/>
            <person name="Yuan Y."/>
            <person name="Zhou S."/>
        </authorList>
    </citation>
    <scope>NUCLEOTIDE SEQUENCE [LARGE SCALE GENOMIC DNA]</scope>
    <source>
        <strain evidence="13 14">GSS09</strain>
    </source>
</reference>
<dbReference type="InterPro" id="IPR018490">
    <property type="entry name" value="cNMP-bd_dom_sf"/>
</dbReference>
<feature type="domain" description="Cyclic nucleotide-binding" evidence="10">
    <location>
        <begin position="21"/>
        <end position="140"/>
    </location>
</feature>
<evidence type="ECO:0000256" key="8">
    <source>
        <dbReference type="ARBA" id="ARBA00023136"/>
    </source>
</evidence>
<evidence type="ECO:0000259" key="12">
    <source>
        <dbReference type="PROSITE" id="PS51379"/>
    </source>
</evidence>
<dbReference type="InterPro" id="IPR017900">
    <property type="entry name" value="4Fe4S_Fe_S_CS"/>
</dbReference>
<dbReference type="SUPFAM" id="SSF52540">
    <property type="entry name" value="P-loop containing nucleoside triphosphate hydrolases"/>
    <property type="match status" value="1"/>
</dbReference>
<dbReference type="InterPro" id="IPR025662">
    <property type="entry name" value="Sigma_54_int_dom_ATP-bd_1"/>
</dbReference>
<feature type="domain" description="4Fe-4S ferredoxin-type" evidence="12">
    <location>
        <begin position="614"/>
        <end position="644"/>
    </location>
</feature>
<evidence type="ECO:0000259" key="11">
    <source>
        <dbReference type="PROSITE" id="PS50045"/>
    </source>
</evidence>
<dbReference type="Gene3D" id="3.40.50.300">
    <property type="entry name" value="P-loop containing nucleotide triphosphate hydrolases"/>
    <property type="match status" value="1"/>
</dbReference>
<dbReference type="PROSITE" id="PS51379">
    <property type="entry name" value="4FE4S_FER_2"/>
    <property type="match status" value="1"/>
</dbReference>
<feature type="transmembrane region" description="Helical" evidence="9">
    <location>
        <begin position="431"/>
        <end position="452"/>
    </location>
</feature>
<dbReference type="SMART" id="SM00100">
    <property type="entry name" value="cNMP"/>
    <property type="match status" value="1"/>
</dbReference>
<keyword evidence="14" id="KW-1185">Reference proteome</keyword>
<keyword evidence="9" id="KW-1133">Transmembrane helix</keyword>
<dbReference type="Gene3D" id="1.10.8.60">
    <property type="match status" value="1"/>
</dbReference>
<dbReference type="CDD" id="cd00009">
    <property type="entry name" value="AAA"/>
    <property type="match status" value="1"/>
</dbReference>
<feature type="transmembrane region" description="Helical" evidence="9">
    <location>
        <begin position="720"/>
        <end position="741"/>
    </location>
</feature>
<dbReference type="GO" id="GO:0005886">
    <property type="term" value="C:plasma membrane"/>
    <property type="evidence" value="ECO:0007669"/>
    <property type="project" value="UniProtKB-SubCell"/>
</dbReference>
<dbReference type="KEGG" id="dfg:B0537_00925"/>
<feature type="transmembrane region" description="Helical" evidence="9">
    <location>
        <begin position="650"/>
        <end position="676"/>
    </location>
</feature>
<dbReference type="AlphaFoldDB" id="A0A1S6ISN8"/>
<comment type="subcellular location">
    <subcellularLocation>
        <location evidence="1">Cell membrane</location>
    </subcellularLocation>
</comment>
<evidence type="ECO:0000313" key="14">
    <source>
        <dbReference type="Proteomes" id="UP000189464"/>
    </source>
</evidence>
<evidence type="ECO:0000256" key="3">
    <source>
        <dbReference type="ARBA" id="ARBA00022723"/>
    </source>
</evidence>
<dbReference type="SUPFAM" id="SSF51206">
    <property type="entry name" value="cAMP-binding domain-like"/>
    <property type="match status" value="1"/>
</dbReference>
<sequence>MAAVQTCTKSNIYTLLQRHPMFSHLSQEYLNQIIQLGTLKTFRADEPVVKQGETINYFFILCTGKLELSTELDIDKKIAQTLSPGDYYGEVCLLTGEPSLINITALKKSQLLLFDKDQFQQLISLTPQLNKKVVAALSSEIKRINQEIMQGKNKELALAKFITESKYSLKKLVGKSRFIKALRHQINERARDLEPVFIIGEEGTGKILVANTIHRQGPNKQQPFIVVECEELVEDDQAVKIFGSNTADTAPVRFGFLELARGGTLMLNNVESLTDNAFLRVIHYLETSREVRLILATTLKNPQEYMARRFPAIDCQALFLNAIYLKPLRERKRDIPDLVDHFLAEKQKKYGSKKKAYLTNDAFEKLLSHDYRQGNIKELAGIIDRALALSDQNKIDAEAIIIGEINQNLPGYDLFRWQSVKKLIYSGTWPVSVQFLVSCLFLLIMAGCFWAPRETASQLNSLVWFYVGPVIILTSIFFGRMACSICPFSFLANLCQRLVCLNKPVSFISKYYYVTVIFLYSLIFWFEEIFSLRTSPLLTGLLFLSLTVLAIVAAVLFKGDAWCKYMCPLGAVIAVCSTLSPVELRANTEVCQNKCQTYNCYKGGRLPGCPLTQHVMYIDSSINCKLCFRCFKNCPNNAVKLSLRPPAREIWSLVNVHWGMAAVVAAFGLMLLPFFTLHMIQAIFPTKWGLIFNVIYWLLFLVIIYFSLRFQAKSPSAKKMVPYVRLFFAFIPLIAGGHLAYQLDHNTSLHLYQLIRISGPGESIPLLDLSTLIQLFVLTAGLAGSLLCLFKVYKNSKVKVSPSLAYPLAAASYGLMVFLLLMTN</sequence>
<dbReference type="EMBL" id="CP019698">
    <property type="protein sequence ID" value="AQS57793.1"/>
    <property type="molecule type" value="Genomic_DNA"/>
</dbReference>
<dbReference type="InterPro" id="IPR052378">
    <property type="entry name" value="NosR_regulator"/>
</dbReference>
<evidence type="ECO:0000256" key="6">
    <source>
        <dbReference type="ARBA" id="ARBA00023004"/>
    </source>
</evidence>
<evidence type="ECO:0000256" key="9">
    <source>
        <dbReference type="SAM" id="Phobius"/>
    </source>
</evidence>
<dbReference type="Pfam" id="PF00027">
    <property type="entry name" value="cNMP_binding"/>
    <property type="match status" value="1"/>
</dbReference>
<dbReference type="GO" id="GO:0046872">
    <property type="term" value="F:metal ion binding"/>
    <property type="evidence" value="ECO:0007669"/>
    <property type="project" value="UniProtKB-KW"/>
</dbReference>
<feature type="transmembrane region" description="Helical" evidence="9">
    <location>
        <begin position="804"/>
        <end position="822"/>
    </location>
</feature>
<evidence type="ECO:0000256" key="1">
    <source>
        <dbReference type="ARBA" id="ARBA00004236"/>
    </source>
</evidence>
<feature type="transmembrane region" description="Helical" evidence="9">
    <location>
        <begin position="688"/>
        <end position="708"/>
    </location>
</feature>
<dbReference type="Gene3D" id="2.60.120.10">
    <property type="entry name" value="Jelly Rolls"/>
    <property type="match status" value="1"/>
</dbReference>
<keyword evidence="7" id="KW-0411">Iron-sulfur</keyword>
<dbReference type="InterPro" id="IPR058031">
    <property type="entry name" value="AAA_lid_NorR"/>
</dbReference>
<keyword evidence="9" id="KW-0812">Transmembrane</keyword>
<dbReference type="GO" id="GO:0006355">
    <property type="term" value="P:regulation of DNA-templated transcription"/>
    <property type="evidence" value="ECO:0007669"/>
    <property type="project" value="InterPro"/>
</dbReference>
<evidence type="ECO:0000313" key="13">
    <source>
        <dbReference type="EMBL" id="AQS57793.1"/>
    </source>
</evidence>
<dbReference type="InterPro" id="IPR000595">
    <property type="entry name" value="cNMP-bd_dom"/>
</dbReference>
<dbReference type="Pfam" id="PF12801">
    <property type="entry name" value="Fer4_5"/>
    <property type="match status" value="2"/>
</dbReference>
<feature type="transmembrane region" description="Helical" evidence="9">
    <location>
        <begin position="464"/>
        <end position="490"/>
    </location>
</feature>